<sequence length="68" mass="7527">MRFEGQEPALFSSKTLYSLAAHQIPADSIAIDALSCDELEGLTLSFNDGLIAVIDWQQLYPLSLNQQE</sequence>
<dbReference type="EMBL" id="MDTU01000001">
    <property type="protein sequence ID" value="ODN44030.1"/>
    <property type="molecule type" value="Genomic_DNA"/>
</dbReference>
<keyword evidence="2" id="KW-1185">Reference proteome</keyword>
<gene>
    <name evidence="1" type="ORF">BGC07_07405</name>
</gene>
<accession>A0ABX3A8X3</accession>
<dbReference type="Proteomes" id="UP000094329">
    <property type="component" value="Unassembled WGS sequence"/>
</dbReference>
<reference evidence="1 2" key="1">
    <citation type="submission" date="2016-08" db="EMBL/GenBank/DDBJ databases">
        <title>Draft genome sequence of Candidatus Piscirickettsia litoralis, from seawater.</title>
        <authorList>
            <person name="Wan X."/>
            <person name="Lee A.J."/>
            <person name="Hou S."/>
            <person name="Donachie S.P."/>
        </authorList>
    </citation>
    <scope>NUCLEOTIDE SEQUENCE [LARGE SCALE GENOMIC DNA]</scope>
    <source>
        <strain evidence="1 2">Y2</strain>
    </source>
</reference>
<proteinExistence type="predicted"/>
<protein>
    <submittedName>
        <fullName evidence="1">Uncharacterized protein</fullName>
    </submittedName>
</protein>
<name>A0ABX3A8X3_9GAMM</name>
<organism evidence="1 2">
    <name type="scientific">Piscirickettsia litoralis</name>
    <dbReference type="NCBI Taxonomy" id="1891921"/>
    <lineage>
        <taxon>Bacteria</taxon>
        <taxon>Pseudomonadati</taxon>
        <taxon>Pseudomonadota</taxon>
        <taxon>Gammaproteobacteria</taxon>
        <taxon>Thiotrichales</taxon>
        <taxon>Piscirickettsiaceae</taxon>
        <taxon>Piscirickettsia</taxon>
    </lineage>
</organism>
<evidence type="ECO:0000313" key="1">
    <source>
        <dbReference type="EMBL" id="ODN44030.1"/>
    </source>
</evidence>
<comment type="caution">
    <text evidence="1">The sequence shown here is derived from an EMBL/GenBank/DDBJ whole genome shotgun (WGS) entry which is preliminary data.</text>
</comment>
<evidence type="ECO:0000313" key="2">
    <source>
        <dbReference type="Proteomes" id="UP000094329"/>
    </source>
</evidence>